<evidence type="ECO:0000313" key="2">
    <source>
        <dbReference type="Proteomes" id="UP000471409"/>
    </source>
</evidence>
<gene>
    <name evidence="1" type="ORF">GUK36_09265</name>
</gene>
<protein>
    <submittedName>
        <fullName evidence="1">Uncharacterized protein</fullName>
    </submittedName>
</protein>
<name>A0A6P0DCF9_RHILE</name>
<sequence>MLPSIRLLKDFPKAWSQKALSRDQDFPDPLCRKGMINAGQDEPERRIQIADFVRTFFHSLIEAPGGSRIAFQGYRQRVGLLLRFQCGEEIRCGFPNGGVACFKERHRAPAAFSAWLLEIERCCDIARFARYKPV</sequence>
<reference evidence="1 2" key="1">
    <citation type="submission" date="2020-01" db="EMBL/GenBank/DDBJ databases">
        <title>Rhizobium genotypes associated with high levels of biological nitrogen fixation by grain legumes in a temperate-maritime cropping system.</title>
        <authorList>
            <person name="Maluk M."/>
            <person name="Francesc Ferrando Molina F."/>
            <person name="Lopez Del Egido L."/>
            <person name="Lafos M."/>
            <person name="Langarica-Fuentes A."/>
            <person name="Gebre Yohannes G."/>
            <person name="Young M.W."/>
            <person name="Martin P."/>
            <person name="Gantlett R."/>
            <person name="Kenicer G."/>
            <person name="Hawes C."/>
            <person name="Begg G.S."/>
            <person name="Quilliam R.S."/>
            <person name="Squire G.R."/>
            <person name="Poole P.S."/>
            <person name="Young P.W."/>
            <person name="Iannetta P.M."/>
            <person name="James E.K."/>
        </authorList>
    </citation>
    <scope>NUCLEOTIDE SEQUENCE [LARGE SCALE GENOMIC DNA]</scope>
    <source>
        <strain evidence="1 2">JHI944</strain>
    </source>
</reference>
<organism evidence="1 2">
    <name type="scientific">Rhizobium leguminosarum</name>
    <dbReference type="NCBI Taxonomy" id="384"/>
    <lineage>
        <taxon>Bacteria</taxon>
        <taxon>Pseudomonadati</taxon>
        <taxon>Pseudomonadota</taxon>
        <taxon>Alphaproteobacteria</taxon>
        <taxon>Hyphomicrobiales</taxon>
        <taxon>Rhizobiaceae</taxon>
        <taxon>Rhizobium/Agrobacterium group</taxon>
        <taxon>Rhizobium</taxon>
    </lineage>
</organism>
<comment type="caution">
    <text evidence="1">The sequence shown here is derived from an EMBL/GenBank/DDBJ whole genome shotgun (WGS) entry which is preliminary data.</text>
</comment>
<dbReference type="EMBL" id="WXXP01000003">
    <property type="protein sequence ID" value="NEK49615.1"/>
    <property type="molecule type" value="Genomic_DNA"/>
</dbReference>
<dbReference type="RefSeq" id="WP_163999879.1">
    <property type="nucleotide sequence ID" value="NZ_WXXP01000003.1"/>
</dbReference>
<accession>A0A6P0DCF9</accession>
<proteinExistence type="predicted"/>
<dbReference type="Proteomes" id="UP000471409">
    <property type="component" value="Unassembled WGS sequence"/>
</dbReference>
<evidence type="ECO:0000313" key="1">
    <source>
        <dbReference type="EMBL" id="NEK49615.1"/>
    </source>
</evidence>
<dbReference type="AlphaFoldDB" id="A0A6P0DCF9"/>